<accession>A0ABY2PUL6</accession>
<reference evidence="1 2" key="1">
    <citation type="submission" date="2018-05" db="EMBL/GenBank/DDBJ databases">
        <title>Isolation and genomic analyses of lactose-positive bacteria from faecal samples of preterm neonates.</title>
        <authorList>
            <person name="Chen Y."/>
            <person name="Brook T.C."/>
            <person name="O'Neill I."/>
            <person name="Soe C.Z."/>
            <person name="Hall L.J."/>
            <person name="Hoyles L."/>
        </authorList>
    </citation>
    <scope>NUCLEOTIDE SEQUENCE [LARGE SCALE GENOMIC DNA]</scope>
    <source>
        <strain evidence="1 2">P080C CL</strain>
    </source>
</reference>
<evidence type="ECO:0000313" key="1">
    <source>
        <dbReference type="EMBL" id="THE38432.1"/>
    </source>
</evidence>
<keyword evidence="2" id="KW-1185">Reference proteome</keyword>
<gene>
    <name evidence="1" type="ORF">DJ535_12025</name>
</gene>
<proteinExistence type="predicted"/>
<comment type="caution">
    <text evidence="1">The sequence shown here is derived from an EMBL/GenBank/DDBJ whole genome shotgun (WGS) entry which is preliminary data.</text>
</comment>
<sequence length="63" mass="7368">MPYVIIMTFWLVLLSERRELHYIREVVEINHGFLIGEAAGITLSKIAMSERRNYSLIIGFRTV</sequence>
<evidence type="ECO:0000313" key="2">
    <source>
        <dbReference type="Proteomes" id="UP000306790"/>
    </source>
</evidence>
<dbReference type="EMBL" id="QFVP01000006">
    <property type="protein sequence ID" value="THE38432.1"/>
    <property type="molecule type" value="Genomic_DNA"/>
</dbReference>
<dbReference type="Proteomes" id="UP000306790">
    <property type="component" value="Unassembled WGS sequence"/>
</dbReference>
<protein>
    <submittedName>
        <fullName evidence="1">Uncharacterized protein</fullName>
    </submittedName>
</protein>
<organism evidence="1 2">
    <name type="scientific">Citrobacter murliniae</name>
    <dbReference type="NCBI Taxonomy" id="67829"/>
    <lineage>
        <taxon>Bacteria</taxon>
        <taxon>Pseudomonadati</taxon>
        <taxon>Pseudomonadota</taxon>
        <taxon>Gammaproteobacteria</taxon>
        <taxon>Enterobacterales</taxon>
        <taxon>Enterobacteriaceae</taxon>
        <taxon>Citrobacter</taxon>
        <taxon>Citrobacter freundii complex</taxon>
    </lineage>
</organism>
<name>A0ABY2PUL6_9ENTR</name>